<evidence type="ECO:0000256" key="7">
    <source>
        <dbReference type="ARBA" id="ARBA00019373"/>
    </source>
</evidence>
<organism evidence="20 21">
    <name type="scientific">Candidatus Wallbacteria bacterium GWC2_49_35</name>
    <dbReference type="NCBI Taxonomy" id="1817813"/>
    <lineage>
        <taxon>Bacteria</taxon>
        <taxon>Candidatus Walliibacteriota</taxon>
    </lineage>
</organism>
<keyword evidence="8" id="KW-1003">Cell membrane</keyword>
<comment type="similarity">
    <text evidence="5 18">Belongs to the CDS family.</text>
</comment>
<comment type="subcellular location">
    <subcellularLocation>
        <location evidence="2">Cell membrane</location>
        <topology evidence="2">Multi-pass membrane protein</topology>
    </subcellularLocation>
</comment>
<dbReference type="PANTHER" id="PTHR46382:SF1">
    <property type="entry name" value="PHOSPHATIDATE CYTIDYLYLTRANSFERASE"/>
    <property type="match status" value="1"/>
</dbReference>
<keyword evidence="13 19" id="KW-1133">Transmembrane helix</keyword>
<dbReference type="PROSITE" id="PS01315">
    <property type="entry name" value="CDS"/>
    <property type="match status" value="1"/>
</dbReference>
<feature type="transmembrane region" description="Helical" evidence="19">
    <location>
        <begin position="6"/>
        <end position="38"/>
    </location>
</feature>
<evidence type="ECO:0000256" key="1">
    <source>
        <dbReference type="ARBA" id="ARBA00001698"/>
    </source>
</evidence>
<comment type="pathway">
    <text evidence="3 18">Phospholipid metabolism; CDP-diacylglycerol biosynthesis; CDP-diacylglycerol from sn-glycerol 3-phosphate: step 3/3.</text>
</comment>
<dbReference type="EC" id="2.7.7.41" evidence="6 18"/>
<evidence type="ECO:0000313" key="20">
    <source>
        <dbReference type="EMBL" id="OGM05130.1"/>
    </source>
</evidence>
<comment type="catalytic activity">
    <reaction evidence="1 18">
        <text>a 1,2-diacyl-sn-glycero-3-phosphate + CTP + H(+) = a CDP-1,2-diacyl-sn-glycerol + diphosphate</text>
        <dbReference type="Rhea" id="RHEA:16229"/>
        <dbReference type="ChEBI" id="CHEBI:15378"/>
        <dbReference type="ChEBI" id="CHEBI:33019"/>
        <dbReference type="ChEBI" id="CHEBI:37563"/>
        <dbReference type="ChEBI" id="CHEBI:58332"/>
        <dbReference type="ChEBI" id="CHEBI:58608"/>
        <dbReference type="EC" id="2.7.7.41"/>
    </reaction>
</comment>
<accession>A0A1F7WQS0</accession>
<dbReference type="GO" id="GO:0004605">
    <property type="term" value="F:phosphatidate cytidylyltransferase activity"/>
    <property type="evidence" value="ECO:0007669"/>
    <property type="project" value="UniProtKB-EC"/>
</dbReference>
<reference evidence="20 21" key="1">
    <citation type="journal article" date="2016" name="Nat. Commun.">
        <title>Thousands of microbial genomes shed light on interconnected biogeochemical processes in an aquifer system.</title>
        <authorList>
            <person name="Anantharaman K."/>
            <person name="Brown C.T."/>
            <person name="Hug L.A."/>
            <person name="Sharon I."/>
            <person name="Castelle C.J."/>
            <person name="Probst A.J."/>
            <person name="Thomas B.C."/>
            <person name="Singh A."/>
            <person name="Wilkins M.J."/>
            <person name="Karaoz U."/>
            <person name="Brodie E.L."/>
            <person name="Williams K.H."/>
            <person name="Hubbard S.S."/>
            <person name="Banfield J.F."/>
        </authorList>
    </citation>
    <scope>NUCLEOTIDE SEQUENCE [LARGE SCALE GENOMIC DNA]</scope>
</reference>
<evidence type="ECO:0000256" key="15">
    <source>
        <dbReference type="ARBA" id="ARBA00023136"/>
    </source>
</evidence>
<evidence type="ECO:0000256" key="3">
    <source>
        <dbReference type="ARBA" id="ARBA00005119"/>
    </source>
</evidence>
<evidence type="ECO:0000256" key="16">
    <source>
        <dbReference type="ARBA" id="ARBA00023209"/>
    </source>
</evidence>
<feature type="transmembrane region" description="Helical" evidence="19">
    <location>
        <begin position="138"/>
        <end position="159"/>
    </location>
</feature>
<keyword evidence="14" id="KW-0443">Lipid metabolism</keyword>
<evidence type="ECO:0000256" key="14">
    <source>
        <dbReference type="ARBA" id="ARBA00023098"/>
    </source>
</evidence>
<dbReference type="Proteomes" id="UP000178735">
    <property type="component" value="Unassembled WGS sequence"/>
</dbReference>
<keyword evidence="16" id="KW-0594">Phospholipid biosynthesis</keyword>
<feature type="transmembrane region" description="Helical" evidence="19">
    <location>
        <begin position="112"/>
        <end position="132"/>
    </location>
</feature>
<name>A0A1F7WQS0_9BACT</name>
<feature type="transmembrane region" description="Helical" evidence="19">
    <location>
        <begin position="80"/>
        <end position="100"/>
    </location>
</feature>
<evidence type="ECO:0000256" key="18">
    <source>
        <dbReference type="RuleBase" id="RU003938"/>
    </source>
</evidence>
<comment type="pathway">
    <text evidence="4">Lipid metabolism.</text>
</comment>
<evidence type="ECO:0000256" key="2">
    <source>
        <dbReference type="ARBA" id="ARBA00004651"/>
    </source>
</evidence>
<gene>
    <name evidence="20" type="ORF">A2008_10480</name>
</gene>
<evidence type="ECO:0000256" key="12">
    <source>
        <dbReference type="ARBA" id="ARBA00022695"/>
    </source>
</evidence>
<dbReference type="GO" id="GO:0016024">
    <property type="term" value="P:CDP-diacylglycerol biosynthetic process"/>
    <property type="evidence" value="ECO:0007669"/>
    <property type="project" value="UniProtKB-UniPathway"/>
</dbReference>
<dbReference type="STRING" id="1817813.A2008_10480"/>
<dbReference type="PANTHER" id="PTHR46382">
    <property type="entry name" value="PHOSPHATIDATE CYTIDYLYLTRANSFERASE"/>
    <property type="match status" value="1"/>
</dbReference>
<keyword evidence="10 18" id="KW-0808">Transferase</keyword>
<evidence type="ECO:0000256" key="5">
    <source>
        <dbReference type="ARBA" id="ARBA00010185"/>
    </source>
</evidence>
<dbReference type="EMBL" id="MGFH01000125">
    <property type="protein sequence ID" value="OGM05130.1"/>
    <property type="molecule type" value="Genomic_DNA"/>
</dbReference>
<dbReference type="AlphaFoldDB" id="A0A1F7WQS0"/>
<evidence type="ECO:0000256" key="19">
    <source>
        <dbReference type="SAM" id="Phobius"/>
    </source>
</evidence>
<feature type="transmembrane region" description="Helical" evidence="19">
    <location>
        <begin position="50"/>
        <end position="68"/>
    </location>
</feature>
<keyword evidence="11 18" id="KW-0812">Transmembrane</keyword>
<evidence type="ECO:0000256" key="6">
    <source>
        <dbReference type="ARBA" id="ARBA00012487"/>
    </source>
</evidence>
<keyword evidence="9" id="KW-0444">Lipid biosynthesis</keyword>
<keyword evidence="15 19" id="KW-0472">Membrane</keyword>
<dbReference type="Pfam" id="PF01148">
    <property type="entry name" value="CTP_transf_1"/>
    <property type="match status" value="1"/>
</dbReference>
<evidence type="ECO:0000256" key="17">
    <source>
        <dbReference type="ARBA" id="ARBA00023264"/>
    </source>
</evidence>
<dbReference type="InterPro" id="IPR000374">
    <property type="entry name" value="PC_trans"/>
</dbReference>
<evidence type="ECO:0000256" key="10">
    <source>
        <dbReference type="ARBA" id="ARBA00022679"/>
    </source>
</evidence>
<protein>
    <recommendedName>
        <fullName evidence="7 18">Phosphatidate cytidylyltransferase</fullName>
        <ecNumber evidence="6 18">2.7.7.41</ecNumber>
    </recommendedName>
</protein>
<dbReference type="UniPathway" id="UPA00557">
    <property type="reaction ID" value="UER00614"/>
</dbReference>
<evidence type="ECO:0000313" key="21">
    <source>
        <dbReference type="Proteomes" id="UP000178735"/>
    </source>
</evidence>
<proteinExistence type="inferred from homology"/>
<keyword evidence="17" id="KW-1208">Phospholipid metabolism</keyword>
<feature type="transmembrane region" description="Helical" evidence="19">
    <location>
        <begin position="206"/>
        <end position="224"/>
    </location>
</feature>
<comment type="caution">
    <text evidence="20">The sequence shown here is derived from an EMBL/GenBank/DDBJ whole genome shotgun (WGS) entry which is preliminary data.</text>
</comment>
<evidence type="ECO:0000256" key="9">
    <source>
        <dbReference type="ARBA" id="ARBA00022516"/>
    </source>
</evidence>
<keyword evidence="12 18" id="KW-0548">Nucleotidyltransferase</keyword>
<evidence type="ECO:0000256" key="13">
    <source>
        <dbReference type="ARBA" id="ARBA00022989"/>
    </source>
</evidence>
<evidence type="ECO:0000256" key="11">
    <source>
        <dbReference type="ARBA" id="ARBA00022692"/>
    </source>
</evidence>
<sequence length="277" mass="30549">MMIRVVSALILIPFVLSAIFYGGFLLCALLCLLSVFALNEFFGITSRKSAGCFKAPAFVITALYYINVHSASAGAATGGRVFEFSPLLVLGAVFLTLWLQFNKRVENSIVDISVTVFAYIYIPVFLSFAFYIRSLEYGAFLLFMCIALVWAADTFAYFGGMAFGRGGKKLSPVISPKKSVIGVYFGLFFSCAAAFAFFKYSPAPHVPLWVYVLFAFTLNAFSVLGDLIESQFKRDGEVKDSSALIPGHGGVLDRIDSLLLTLPFSYYYFVLLFPKIN</sequence>
<feature type="transmembrane region" description="Helical" evidence="19">
    <location>
        <begin position="180"/>
        <end position="200"/>
    </location>
</feature>
<evidence type="ECO:0000256" key="4">
    <source>
        <dbReference type="ARBA" id="ARBA00005189"/>
    </source>
</evidence>
<dbReference type="GO" id="GO:0005886">
    <property type="term" value="C:plasma membrane"/>
    <property type="evidence" value="ECO:0007669"/>
    <property type="project" value="UniProtKB-SubCell"/>
</dbReference>
<evidence type="ECO:0000256" key="8">
    <source>
        <dbReference type="ARBA" id="ARBA00022475"/>
    </source>
</evidence>